<proteinExistence type="predicted"/>
<accession>A0AAD5W413</accession>
<evidence type="ECO:0000313" key="2">
    <source>
        <dbReference type="Proteomes" id="UP001213000"/>
    </source>
</evidence>
<keyword evidence="2" id="KW-1185">Reference proteome</keyword>
<reference evidence="1" key="1">
    <citation type="submission" date="2022-07" db="EMBL/GenBank/DDBJ databases">
        <title>Genome Sequence of Leucocoprinus birnbaumii.</title>
        <authorList>
            <person name="Buettner E."/>
        </authorList>
    </citation>
    <scope>NUCLEOTIDE SEQUENCE</scope>
    <source>
        <strain evidence="1">VT141</strain>
    </source>
</reference>
<evidence type="ECO:0008006" key="3">
    <source>
        <dbReference type="Google" id="ProtNLM"/>
    </source>
</evidence>
<protein>
    <recommendedName>
        <fullName evidence="3">F-box domain-containing protein</fullName>
    </recommendedName>
</protein>
<organism evidence="1 2">
    <name type="scientific">Leucocoprinus birnbaumii</name>
    <dbReference type="NCBI Taxonomy" id="56174"/>
    <lineage>
        <taxon>Eukaryota</taxon>
        <taxon>Fungi</taxon>
        <taxon>Dikarya</taxon>
        <taxon>Basidiomycota</taxon>
        <taxon>Agaricomycotina</taxon>
        <taxon>Agaricomycetes</taxon>
        <taxon>Agaricomycetidae</taxon>
        <taxon>Agaricales</taxon>
        <taxon>Agaricineae</taxon>
        <taxon>Agaricaceae</taxon>
        <taxon>Leucocoprinus</taxon>
    </lineage>
</organism>
<dbReference type="EMBL" id="JANIEX010000019">
    <property type="protein sequence ID" value="KAJ3576081.1"/>
    <property type="molecule type" value="Genomic_DNA"/>
</dbReference>
<dbReference type="InterPro" id="IPR032675">
    <property type="entry name" value="LRR_dom_sf"/>
</dbReference>
<gene>
    <name evidence="1" type="ORF">NP233_g647</name>
</gene>
<dbReference type="SUPFAM" id="SSF52047">
    <property type="entry name" value="RNI-like"/>
    <property type="match status" value="1"/>
</dbReference>
<evidence type="ECO:0000313" key="1">
    <source>
        <dbReference type="EMBL" id="KAJ3576081.1"/>
    </source>
</evidence>
<dbReference type="Gene3D" id="3.80.10.10">
    <property type="entry name" value="Ribonuclease Inhibitor"/>
    <property type="match status" value="1"/>
</dbReference>
<dbReference type="Proteomes" id="UP001213000">
    <property type="component" value="Unassembled WGS sequence"/>
</dbReference>
<sequence length="486" mass="56298">MTSFDLLPDEILRKVFQNFTEVTKEDRKWLCHSRFVSRAFNDLIVPILFAEESHMPEHMQLPKCLSKISDLRAGVTNVFSSTKHLGVTTMEHDDDTYLKSFVELWRLMLPTMTSIRSLHWTYFPPYRHLNQWADTFIRDIGARSTLTELKLEILAVPPHSEFSLEPISNLTTIEMYWDIFTTDEGCDPERWQRQSTRFMSQVSALLKRCPDLQSFTFLTEYISTERSLAPITLASLLDQLQSSSTPSRKLRRLVTRAVVVHVDDIRSNLHHLRHLEELVLEANPDPSAFAHFGDICVMLQMNDINVKSLLIEDLQHSGISQYIASYQGLEKLVLREFDRTNDSPVIIGGFIASLQNHCKTLKWLEFDVDRLSPWPQGIVAHLQSEAEQYVALQTLRIRLCITLDDTNNVEGQILTELLETAMRLQALRLLECPSVNFKTGSGVREDYIELLWGVNSPPRIHTFIERIVERFKRDHKPKFAIKLFKD</sequence>
<name>A0AAD5W413_9AGAR</name>
<dbReference type="AlphaFoldDB" id="A0AAD5W413"/>
<comment type="caution">
    <text evidence="1">The sequence shown here is derived from an EMBL/GenBank/DDBJ whole genome shotgun (WGS) entry which is preliminary data.</text>
</comment>